<organism evidence="2 3">
    <name type="scientific">Chitinimonas taiwanensis DSM 18899</name>
    <dbReference type="NCBI Taxonomy" id="1121279"/>
    <lineage>
        <taxon>Bacteria</taxon>
        <taxon>Pseudomonadati</taxon>
        <taxon>Pseudomonadota</taxon>
        <taxon>Betaproteobacteria</taxon>
        <taxon>Neisseriales</taxon>
        <taxon>Chitinibacteraceae</taxon>
        <taxon>Chitinimonas</taxon>
    </lineage>
</organism>
<dbReference type="RefSeq" id="WP_072428492.1">
    <property type="nucleotide sequence ID" value="NZ_FPKR01000007.1"/>
</dbReference>
<dbReference type="AlphaFoldDB" id="A0A1K2HIA1"/>
<dbReference type="Pfam" id="PF05099">
    <property type="entry name" value="TerB"/>
    <property type="match status" value="1"/>
</dbReference>
<name>A0A1K2HIA1_9NEIS</name>
<evidence type="ECO:0000259" key="1">
    <source>
        <dbReference type="Pfam" id="PF05099"/>
    </source>
</evidence>
<feature type="domain" description="Co-chaperone DjlA N-terminal" evidence="1">
    <location>
        <begin position="33"/>
        <end position="109"/>
    </location>
</feature>
<reference evidence="2 3" key="1">
    <citation type="submission" date="2016-11" db="EMBL/GenBank/DDBJ databases">
        <authorList>
            <person name="Jaros S."/>
            <person name="Januszkiewicz K."/>
            <person name="Wedrychowicz H."/>
        </authorList>
    </citation>
    <scope>NUCLEOTIDE SEQUENCE [LARGE SCALE GENOMIC DNA]</scope>
    <source>
        <strain evidence="2 3">DSM 18899</strain>
    </source>
</reference>
<dbReference type="OrthoDB" id="8902308at2"/>
<accession>A0A1K2HIA1</accession>
<sequence length="143" mass="15020">MFADTTLSAFSAEQIKSACFAMLEVARAHGISAAEHALIQTFWQQAEPALGAFDAHSQERCATALFVEAGQQQLLLDLCLACAFADGHYSSEEKAVIADLATRLGLAESVLAERTAEVRSAFLGALAHLPDAASVAALGKQLA</sequence>
<dbReference type="Gene3D" id="1.10.3680.10">
    <property type="entry name" value="TerB-like"/>
    <property type="match status" value="1"/>
</dbReference>
<dbReference type="STRING" id="1121279.SAMN02745887_01980"/>
<dbReference type="SUPFAM" id="SSF158682">
    <property type="entry name" value="TerB-like"/>
    <property type="match status" value="1"/>
</dbReference>
<proteinExistence type="predicted"/>
<dbReference type="EMBL" id="FPKR01000007">
    <property type="protein sequence ID" value="SFZ76494.1"/>
    <property type="molecule type" value="Genomic_DNA"/>
</dbReference>
<dbReference type="InterPro" id="IPR029024">
    <property type="entry name" value="TerB-like"/>
</dbReference>
<gene>
    <name evidence="2" type="ORF">SAMN02745887_01980</name>
</gene>
<protein>
    <submittedName>
        <fullName evidence="2">Tellurite resistance protein TerB</fullName>
    </submittedName>
</protein>
<evidence type="ECO:0000313" key="3">
    <source>
        <dbReference type="Proteomes" id="UP000186513"/>
    </source>
</evidence>
<keyword evidence="3" id="KW-1185">Reference proteome</keyword>
<dbReference type="InterPro" id="IPR007791">
    <property type="entry name" value="DjlA_N"/>
</dbReference>
<dbReference type="Proteomes" id="UP000186513">
    <property type="component" value="Unassembled WGS sequence"/>
</dbReference>
<evidence type="ECO:0000313" key="2">
    <source>
        <dbReference type="EMBL" id="SFZ76494.1"/>
    </source>
</evidence>